<feature type="transmembrane region" description="Helical" evidence="11">
    <location>
        <begin position="418"/>
        <end position="446"/>
    </location>
</feature>
<comment type="caution">
    <text evidence="14">The sequence shown here is derived from an EMBL/GenBank/DDBJ whole genome shotgun (WGS) entry which is preliminary data.</text>
</comment>
<keyword evidence="5 11" id="KW-1133">Transmembrane helix</keyword>
<evidence type="ECO:0000256" key="11">
    <source>
        <dbReference type="SAM" id="Phobius"/>
    </source>
</evidence>
<evidence type="ECO:0000256" key="8">
    <source>
        <dbReference type="ARBA" id="ARBA00023170"/>
    </source>
</evidence>
<evidence type="ECO:0000256" key="2">
    <source>
        <dbReference type="ARBA" id="ARBA00008077"/>
    </source>
</evidence>
<feature type="disulfide bond" evidence="9">
    <location>
        <begin position="70"/>
        <end position="116"/>
    </location>
</feature>
<dbReference type="PROSITE" id="PS50038">
    <property type="entry name" value="FZ"/>
    <property type="match status" value="1"/>
</dbReference>
<comment type="subcellular location">
    <subcellularLocation>
        <location evidence="1">Membrane</location>
        <topology evidence="1">Multi-pass membrane protein</topology>
    </subcellularLocation>
</comment>
<name>A0AAV4HJC0_9GAST</name>
<dbReference type="SMART" id="SM01330">
    <property type="entry name" value="Frizzled"/>
    <property type="match status" value="1"/>
</dbReference>
<feature type="compositionally biased region" description="Gly residues" evidence="10">
    <location>
        <begin position="710"/>
        <end position="727"/>
    </location>
</feature>
<dbReference type="InterPro" id="IPR020067">
    <property type="entry name" value="Frizzled_dom"/>
</dbReference>
<evidence type="ECO:0000256" key="10">
    <source>
        <dbReference type="SAM" id="MobiDB-lite"/>
    </source>
</evidence>
<dbReference type="Pfam" id="PF01534">
    <property type="entry name" value="Frizzled"/>
    <property type="match status" value="1"/>
</dbReference>
<evidence type="ECO:0000256" key="3">
    <source>
        <dbReference type="ARBA" id="ARBA00022473"/>
    </source>
</evidence>
<feature type="compositionally biased region" description="Basic residues" evidence="10">
    <location>
        <begin position="751"/>
        <end position="761"/>
    </location>
</feature>
<comment type="caution">
    <text evidence="9">Lacks conserved residue(s) required for the propagation of feature annotation.</text>
</comment>
<dbReference type="PANTHER" id="PTHR11309">
    <property type="entry name" value="FRIZZLED"/>
    <property type="match status" value="1"/>
</dbReference>
<feature type="disulfide bond" evidence="9">
    <location>
        <begin position="62"/>
        <end position="123"/>
    </location>
</feature>
<dbReference type="Pfam" id="PF01392">
    <property type="entry name" value="Fz"/>
    <property type="match status" value="1"/>
</dbReference>
<dbReference type="PRINTS" id="PR00489">
    <property type="entry name" value="FRIZZLED"/>
</dbReference>
<keyword evidence="15" id="KW-1185">Reference proteome</keyword>
<proteinExistence type="inferred from homology"/>
<dbReference type="Gene3D" id="1.20.1070.10">
    <property type="entry name" value="Rhodopsin 7-helix transmembrane proteins"/>
    <property type="match status" value="1"/>
</dbReference>
<evidence type="ECO:0000256" key="6">
    <source>
        <dbReference type="ARBA" id="ARBA00023136"/>
    </source>
</evidence>
<feature type="compositionally biased region" description="Low complexity" evidence="10">
    <location>
        <begin position="762"/>
        <end position="778"/>
    </location>
</feature>
<keyword evidence="4 11" id="KW-0812">Transmembrane</keyword>
<dbReference type="Proteomes" id="UP000762676">
    <property type="component" value="Unassembled WGS sequence"/>
</dbReference>
<feature type="transmembrane region" description="Helical" evidence="11">
    <location>
        <begin position="458"/>
        <end position="481"/>
    </location>
</feature>
<dbReference type="Gene3D" id="1.10.2000.10">
    <property type="entry name" value="Frizzled cysteine-rich domain"/>
    <property type="match status" value="1"/>
</dbReference>
<keyword evidence="6 11" id="KW-0472">Membrane</keyword>
<feature type="transmembrane region" description="Helical" evidence="11">
    <location>
        <begin position="336"/>
        <end position="358"/>
    </location>
</feature>
<reference evidence="14 15" key="1">
    <citation type="journal article" date="2021" name="Elife">
        <title>Chloroplast acquisition without the gene transfer in kleptoplastic sea slugs, Plakobranchus ocellatus.</title>
        <authorList>
            <person name="Maeda T."/>
            <person name="Takahashi S."/>
            <person name="Yoshida T."/>
            <person name="Shimamura S."/>
            <person name="Takaki Y."/>
            <person name="Nagai Y."/>
            <person name="Toyoda A."/>
            <person name="Suzuki Y."/>
            <person name="Arimoto A."/>
            <person name="Ishii H."/>
            <person name="Satoh N."/>
            <person name="Nishiyama T."/>
            <person name="Hasebe M."/>
            <person name="Maruyama T."/>
            <person name="Minagawa J."/>
            <person name="Obokata J."/>
            <person name="Shigenobu S."/>
        </authorList>
    </citation>
    <scope>NUCLEOTIDE SEQUENCE [LARGE SCALE GENOMIC DNA]</scope>
</reference>
<evidence type="ECO:0000256" key="1">
    <source>
        <dbReference type="ARBA" id="ARBA00004141"/>
    </source>
</evidence>
<evidence type="ECO:0000256" key="5">
    <source>
        <dbReference type="ARBA" id="ARBA00022989"/>
    </source>
</evidence>
<evidence type="ECO:0000256" key="9">
    <source>
        <dbReference type="PROSITE-ProRule" id="PRU00090"/>
    </source>
</evidence>
<dbReference type="InterPro" id="IPR015526">
    <property type="entry name" value="Frizzled/SFRP"/>
</dbReference>
<feature type="region of interest" description="Disordered" evidence="10">
    <location>
        <begin position="180"/>
        <end position="213"/>
    </location>
</feature>
<feature type="compositionally biased region" description="Low complexity" evidence="10">
    <location>
        <begin position="786"/>
        <end position="800"/>
    </location>
</feature>
<dbReference type="GO" id="GO:0017147">
    <property type="term" value="F:Wnt-protein binding"/>
    <property type="evidence" value="ECO:0007669"/>
    <property type="project" value="TreeGrafter"/>
</dbReference>
<dbReference type="PROSITE" id="PS50261">
    <property type="entry name" value="G_PROTEIN_RECEP_F2_4"/>
    <property type="match status" value="1"/>
</dbReference>
<evidence type="ECO:0000313" key="15">
    <source>
        <dbReference type="Proteomes" id="UP000762676"/>
    </source>
</evidence>
<dbReference type="GO" id="GO:0016020">
    <property type="term" value="C:membrane"/>
    <property type="evidence" value="ECO:0007669"/>
    <property type="project" value="UniProtKB-SubCell"/>
</dbReference>
<dbReference type="SUPFAM" id="SSF63501">
    <property type="entry name" value="Frizzled cysteine-rich domain"/>
    <property type="match status" value="1"/>
</dbReference>
<feature type="domain" description="G-protein coupled receptors family 2 profile 2" evidence="13">
    <location>
        <begin position="334"/>
        <end position="675"/>
    </location>
</feature>
<evidence type="ECO:0000313" key="14">
    <source>
        <dbReference type="EMBL" id="GFR97729.1"/>
    </source>
</evidence>
<feature type="transmembrane region" description="Helical" evidence="11">
    <location>
        <begin position="501"/>
        <end position="531"/>
    </location>
</feature>
<accession>A0AAV4HJC0</accession>
<feature type="transmembrane region" description="Helical" evidence="11">
    <location>
        <begin position="551"/>
        <end position="576"/>
    </location>
</feature>
<dbReference type="GO" id="GO:0035567">
    <property type="term" value="P:non-canonical Wnt signaling pathway"/>
    <property type="evidence" value="ECO:0007669"/>
    <property type="project" value="TreeGrafter"/>
</dbReference>
<dbReference type="InterPro" id="IPR000539">
    <property type="entry name" value="Frizzled/Smoothened_7TM"/>
</dbReference>
<keyword evidence="3" id="KW-0217">Developmental protein</keyword>
<dbReference type="PANTHER" id="PTHR11309:SF99">
    <property type="entry name" value="FRIZZLED-4"/>
    <property type="match status" value="1"/>
</dbReference>
<keyword evidence="7 9" id="KW-1015">Disulfide bond</keyword>
<comment type="similarity">
    <text evidence="2">Belongs to the G-protein coupled receptor Fz/Smo family.</text>
</comment>
<dbReference type="InterPro" id="IPR017981">
    <property type="entry name" value="GPCR_2-like_7TM"/>
</dbReference>
<feature type="disulfide bond" evidence="9">
    <location>
        <begin position="140"/>
        <end position="164"/>
    </location>
</feature>
<feature type="transmembrane region" description="Helical" evidence="11">
    <location>
        <begin position="370"/>
        <end position="390"/>
    </location>
</feature>
<organism evidence="14 15">
    <name type="scientific">Elysia marginata</name>
    <dbReference type="NCBI Taxonomy" id="1093978"/>
    <lineage>
        <taxon>Eukaryota</taxon>
        <taxon>Metazoa</taxon>
        <taxon>Spiralia</taxon>
        <taxon>Lophotrochozoa</taxon>
        <taxon>Mollusca</taxon>
        <taxon>Gastropoda</taxon>
        <taxon>Heterobranchia</taxon>
        <taxon>Euthyneura</taxon>
        <taxon>Panpulmonata</taxon>
        <taxon>Sacoglossa</taxon>
        <taxon>Placobranchoidea</taxon>
        <taxon>Plakobranchidae</taxon>
        <taxon>Elysia</taxon>
    </lineage>
</organism>
<dbReference type="GO" id="GO:0004888">
    <property type="term" value="F:transmembrane signaling receptor activity"/>
    <property type="evidence" value="ECO:0007669"/>
    <property type="project" value="InterPro"/>
</dbReference>
<gene>
    <name evidence="14" type="ORF">ElyMa_001000400</name>
</gene>
<dbReference type="AlphaFoldDB" id="A0AAV4HJC0"/>
<protein>
    <submittedName>
        <fullName evidence="14">Frizzled-9-like</fullName>
    </submittedName>
</protein>
<keyword evidence="8" id="KW-0675">Receptor</keyword>
<evidence type="ECO:0000256" key="7">
    <source>
        <dbReference type="ARBA" id="ARBA00023157"/>
    </source>
</evidence>
<evidence type="ECO:0000256" key="4">
    <source>
        <dbReference type="ARBA" id="ARBA00022692"/>
    </source>
</evidence>
<evidence type="ECO:0000259" key="12">
    <source>
        <dbReference type="PROSITE" id="PS50038"/>
    </source>
</evidence>
<feature type="domain" description="FZ" evidence="12">
    <location>
        <begin position="57"/>
        <end position="181"/>
    </location>
</feature>
<dbReference type="EMBL" id="BMAT01002039">
    <property type="protein sequence ID" value="GFR97729.1"/>
    <property type="molecule type" value="Genomic_DNA"/>
</dbReference>
<evidence type="ECO:0000259" key="13">
    <source>
        <dbReference type="PROSITE" id="PS50261"/>
    </source>
</evidence>
<dbReference type="SMART" id="SM00063">
    <property type="entry name" value="FRI"/>
    <property type="match status" value="1"/>
</dbReference>
<sequence length="808" mass="89506">MEYHYCGAKQEFHDYYLNMSSIRFKRASMLTLVVTLLVIHFSGAVDSASALDFGSGRYAPRCEAIKVSMCKDMRYNMTQMPNFAGQDNQGEAEARIKDFLPLVQTNCSRWLKFFLCSLYAPMCTQISGETLIIPACRSTCLQVKSGCELFLTSFNFEWPPMLACDRLPEKSNAREQLCMEAPPDSEEPEASSSEKQSLKGTGDGEKKSVGGLLSETEMKEINKKLTKLDKDRNWRAILQEKINQNKGNILSPGTTERTSFLGRRNQGIGVVRPDGRGGVVDKKFFSPGSDVLSPRIYRCQSRFVHVEENPKSNKTCAPRCDADVLFRHEDKNFAGMWMLVWASICCFSTLLTVATFSVDTSRFKYPERPIIFLSACYLVQSVAYIMRAIVGPEAVSCDAAPDGRTFLIQEGLDSTWCIVIFLLLYFFGMASAVWWVVLTVTWFLAAGRKWGGEAIEALSSYFHLAAWAVPAVKTIVILTLRRVDGDELTGLCYVGNQNPNALMAFVLVPLVTYLILGSAFILAGFLALIRIRKDLKQEDGRASNIRKLEKLMAKIGVFSVLYTVPAICVIGCLIYERVNFRQWRREAENTPCPLETSAGETKYTQNVMSAGSISSLGSSSSLMPLDSSQSAREVDGCPLDHSIPTVEVYMLKIFMSVVIGITSGMWVWSPKTLASWKSFFSKRFTRRKAASSAFGGDYQPAPVILMKNSGSGGGGIGSGGGGGGNSGGNSSLQSQPNSHTNSRNKRDHDHHLHHHPSHSHHSQQQQHLLQQQRQQQQQHRSHHHSGNMSSSKIGSHSSGSTKVIASHV</sequence>
<dbReference type="GO" id="GO:0060070">
    <property type="term" value="P:canonical Wnt signaling pathway"/>
    <property type="evidence" value="ECO:0007669"/>
    <property type="project" value="TreeGrafter"/>
</dbReference>
<dbReference type="CDD" id="cd15909">
    <property type="entry name" value="7tmF_FZD4_9_10-like"/>
    <property type="match status" value="1"/>
</dbReference>
<feature type="region of interest" description="Disordered" evidence="10">
    <location>
        <begin position="709"/>
        <end position="808"/>
    </location>
</feature>
<dbReference type="GO" id="GO:0005615">
    <property type="term" value="C:extracellular space"/>
    <property type="evidence" value="ECO:0007669"/>
    <property type="project" value="TreeGrafter"/>
</dbReference>
<feature type="compositionally biased region" description="Polar residues" evidence="10">
    <location>
        <begin position="732"/>
        <end position="741"/>
    </location>
</feature>
<dbReference type="InterPro" id="IPR036790">
    <property type="entry name" value="Frizzled_dom_sf"/>
</dbReference>